<feature type="compositionally biased region" description="Low complexity" evidence="1">
    <location>
        <begin position="22"/>
        <end position="32"/>
    </location>
</feature>
<accession>Q17KI5</accession>
<feature type="region of interest" description="Disordered" evidence="1">
    <location>
        <begin position="174"/>
        <end position="275"/>
    </location>
</feature>
<gene>
    <name evidence="3" type="ORF">AaeL_AAEL001680</name>
</gene>
<keyword evidence="2" id="KW-1133">Transmembrane helix</keyword>
<dbReference type="PhylomeDB" id="Q17KI5"/>
<sequence length="487" mass="52497">MADEWETPSRRTLDFLAGSGGSSSRSSSPSSSFQHIPAYNYFDGAAQQYQQSHYQPNPYSSNKRSSATKGQADRNYRHKMLERAAYANRSFMHHNEYDPYLHQEQQSQSVFPRGGAGYGGGFVFATSHYPVDPSDRRSGDRRRHSLHHIAQLSALKMDDLKQRFDEYSSSAAVGRGGVAEGTKGGAVGRNRRSSPRRQQNGSQFIVGGGGRLVGGYSGSKSLDTHERTSPTENGGSGVGVGSRLKGTSAKTPKRGSRSSQGSTDSSHSSHSASSGSLLLTVANLENFAKIHKKQESSYGTSKAMEEYLSSTVGIVPAAAIMDAVGSKYNNNITMKYGARADETTAASAATIISIEEIDSDSPQQQQHQSASDEQKQAHRHSLPSFHRSAKTKDPDSVSMASSTHFTMVNGVGGPQRLPKGGICSRGHQITILIVTMSIVFMVGICAAVFFLESDASQRNAQIEKNAARKNDAIKLNTEIGTTQNKTL</sequence>
<dbReference type="eggNOG" id="ENOG502S9A2">
    <property type="taxonomic scope" value="Eukaryota"/>
</dbReference>
<proteinExistence type="predicted"/>
<feature type="compositionally biased region" description="Low complexity" evidence="1">
    <location>
        <begin position="257"/>
        <end position="275"/>
    </location>
</feature>
<feature type="transmembrane region" description="Helical" evidence="2">
    <location>
        <begin position="429"/>
        <end position="451"/>
    </location>
</feature>
<protein>
    <submittedName>
        <fullName evidence="3">AAEL001680-PA</fullName>
    </submittedName>
</protein>
<feature type="compositionally biased region" description="Gly residues" evidence="1">
    <location>
        <begin position="206"/>
        <end position="217"/>
    </location>
</feature>
<reference evidence="3" key="3">
    <citation type="submission" date="2012-09" db="EMBL/GenBank/DDBJ databases">
        <authorList>
            <consortium name="VectorBase"/>
        </authorList>
    </citation>
    <scope>NUCLEOTIDE SEQUENCE</scope>
    <source>
        <strain evidence="3">Liverpool</strain>
    </source>
</reference>
<dbReference type="PaxDb" id="7159-AAEL001680-PA"/>
<keyword evidence="2" id="KW-0812">Transmembrane</keyword>
<evidence type="ECO:0000313" key="4">
    <source>
        <dbReference type="Proteomes" id="UP000682892"/>
    </source>
</evidence>
<feature type="region of interest" description="Disordered" evidence="1">
    <location>
        <begin position="47"/>
        <end position="73"/>
    </location>
</feature>
<keyword evidence="2" id="KW-0472">Membrane</keyword>
<reference evidence="3" key="2">
    <citation type="journal article" date="2007" name="Science">
        <title>Genome sequence of Aedes aegypti, a major arbovirus vector.</title>
        <authorList>
            <person name="Nene V."/>
            <person name="Wortman J.R."/>
            <person name="Lawson D."/>
            <person name="Haas B."/>
            <person name="Kodira C."/>
            <person name="Tu Z.J."/>
            <person name="Loftus B."/>
            <person name="Xi Z."/>
            <person name="Megy K."/>
            <person name="Grabherr M."/>
            <person name="Ren Q."/>
            <person name="Zdobnov E.M."/>
            <person name="Lobo N.F."/>
            <person name="Campbell K.S."/>
            <person name="Brown S.E."/>
            <person name="Bonaldo M.F."/>
            <person name="Zhu J."/>
            <person name="Sinkins S.P."/>
            <person name="Hogenkamp D.G."/>
            <person name="Amedeo P."/>
            <person name="Arensburger P."/>
            <person name="Atkinson P.W."/>
            <person name="Bidwell S."/>
            <person name="Biedler J."/>
            <person name="Birney E."/>
            <person name="Bruggner R.V."/>
            <person name="Costas J."/>
            <person name="Coy M.R."/>
            <person name="Crabtree J."/>
            <person name="Crawford M."/>
            <person name="Debruyn B."/>
            <person name="Decaprio D."/>
            <person name="Eiglmeier K."/>
            <person name="Eisenstadt E."/>
            <person name="El-Dorry H."/>
            <person name="Gelbart W.M."/>
            <person name="Gomes S.L."/>
            <person name="Hammond M."/>
            <person name="Hannick L.I."/>
            <person name="Hogan J.R."/>
            <person name="Holmes M.H."/>
            <person name="Jaffe D."/>
            <person name="Johnston J.S."/>
            <person name="Kennedy R.C."/>
            <person name="Koo H."/>
            <person name="Kravitz S."/>
            <person name="Kriventseva E.V."/>
            <person name="Kulp D."/>
            <person name="Labutti K."/>
            <person name="Lee E."/>
            <person name="Li S."/>
            <person name="Lovin D.D."/>
            <person name="Mao C."/>
            <person name="Mauceli E."/>
            <person name="Menck C.F."/>
            <person name="Miller J.R."/>
            <person name="Montgomery P."/>
            <person name="Mori A."/>
            <person name="Nascimento A.L."/>
            <person name="Naveira H.F."/>
            <person name="Nusbaum C."/>
            <person name="O'leary S."/>
            <person name="Orvis J."/>
            <person name="Pertea M."/>
            <person name="Quesneville H."/>
            <person name="Reidenbach K.R."/>
            <person name="Rogers Y.H."/>
            <person name="Roth C.W."/>
            <person name="Schneider J.R."/>
            <person name="Schatz M."/>
            <person name="Shumway M."/>
            <person name="Stanke M."/>
            <person name="Stinson E.O."/>
            <person name="Tubio J.M."/>
            <person name="Vanzee J.P."/>
            <person name="Verjovski-Almeida S."/>
            <person name="Werner D."/>
            <person name="White O."/>
            <person name="Wyder S."/>
            <person name="Zeng Q."/>
            <person name="Zhao Q."/>
            <person name="Zhao Y."/>
            <person name="Hill C.A."/>
            <person name="Raikhel A.S."/>
            <person name="Soares M.B."/>
            <person name="Knudson D.L."/>
            <person name="Lee N.H."/>
            <person name="Galagan J."/>
            <person name="Salzberg S.L."/>
            <person name="Paulsen I.T."/>
            <person name="Dimopoulos G."/>
            <person name="Collins F.H."/>
            <person name="Birren B."/>
            <person name="Fraser-Liggett C.M."/>
            <person name="Severson D.W."/>
        </authorList>
    </citation>
    <scope>NUCLEOTIDE SEQUENCE [LARGE SCALE GENOMIC DNA]</scope>
    <source>
        <strain evidence="3">Liverpool</strain>
    </source>
</reference>
<evidence type="ECO:0000256" key="1">
    <source>
        <dbReference type="SAM" id="MobiDB-lite"/>
    </source>
</evidence>
<evidence type="ECO:0000256" key="2">
    <source>
        <dbReference type="SAM" id="Phobius"/>
    </source>
</evidence>
<dbReference type="AlphaFoldDB" id="Q17KI5"/>
<feature type="compositionally biased region" description="Gly residues" evidence="1">
    <location>
        <begin position="174"/>
        <end position="187"/>
    </location>
</feature>
<dbReference type="OMA" id="ANRSFMH"/>
<name>Q17KI5_AEDAE</name>
<reference evidence="3" key="1">
    <citation type="submission" date="2005-10" db="EMBL/GenBank/DDBJ databases">
        <authorList>
            <person name="Loftus B.J."/>
            <person name="Nene V.M."/>
            <person name="Hannick L.I."/>
            <person name="Bidwell S."/>
            <person name="Haas B."/>
            <person name="Amedeo P."/>
            <person name="Orvis J."/>
            <person name="Wortman J.R."/>
            <person name="White O.R."/>
            <person name="Salzberg S."/>
            <person name="Shumway M."/>
            <person name="Koo H."/>
            <person name="Zhao Y."/>
            <person name="Holmes M."/>
            <person name="Miller J."/>
            <person name="Schatz M."/>
            <person name="Pop M."/>
            <person name="Pai G."/>
            <person name="Utterback T."/>
            <person name="Rogers Y.-H."/>
            <person name="Kravitz S."/>
            <person name="Fraser C.M."/>
        </authorList>
    </citation>
    <scope>NUCLEOTIDE SEQUENCE</scope>
    <source>
        <strain evidence="3">Liverpool</strain>
    </source>
</reference>
<dbReference type="Proteomes" id="UP000682892">
    <property type="component" value="Chromosome 1"/>
</dbReference>
<dbReference type="EMBL" id="CH477224">
    <property type="protein sequence ID" value="EAT47166.1"/>
    <property type="molecule type" value="Genomic_DNA"/>
</dbReference>
<organism evidence="3 4">
    <name type="scientific">Aedes aegypti</name>
    <name type="common">Yellowfever mosquito</name>
    <name type="synonym">Culex aegypti</name>
    <dbReference type="NCBI Taxonomy" id="7159"/>
    <lineage>
        <taxon>Eukaryota</taxon>
        <taxon>Metazoa</taxon>
        <taxon>Ecdysozoa</taxon>
        <taxon>Arthropoda</taxon>
        <taxon>Hexapoda</taxon>
        <taxon>Insecta</taxon>
        <taxon>Pterygota</taxon>
        <taxon>Neoptera</taxon>
        <taxon>Endopterygota</taxon>
        <taxon>Diptera</taxon>
        <taxon>Nematocera</taxon>
        <taxon>Culicoidea</taxon>
        <taxon>Culicidae</taxon>
        <taxon>Culicinae</taxon>
        <taxon>Aedini</taxon>
        <taxon>Aedes</taxon>
        <taxon>Stegomyia</taxon>
    </lineage>
</organism>
<dbReference type="HOGENOM" id="CLU_560458_0_0_1"/>
<feature type="region of interest" description="Disordered" evidence="1">
    <location>
        <begin position="1"/>
        <end position="32"/>
    </location>
</feature>
<evidence type="ECO:0000313" key="3">
    <source>
        <dbReference type="EMBL" id="EAT47166.1"/>
    </source>
</evidence>
<feature type="compositionally biased region" description="Low complexity" evidence="1">
    <location>
        <begin position="359"/>
        <end position="369"/>
    </location>
</feature>
<dbReference type="VEuPathDB" id="VectorBase:AAEL001680"/>
<feature type="region of interest" description="Disordered" evidence="1">
    <location>
        <begin position="359"/>
        <end position="399"/>
    </location>
</feature>
<feature type="compositionally biased region" description="Polar residues" evidence="1">
    <location>
        <begin position="47"/>
        <end position="69"/>
    </location>
</feature>